<reference evidence="2 3" key="1">
    <citation type="journal article" date="2021" name="Nat. Plants">
        <title>The Taxus genome provides insights into paclitaxel biosynthesis.</title>
        <authorList>
            <person name="Xiong X."/>
            <person name="Gou J."/>
            <person name="Liao Q."/>
            <person name="Li Y."/>
            <person name="Zhou Q."/>
            <person name="Bi G."/>
            <person name="Li C."/>
            <person name="Du R."/>
            <person name="Wang X."/>
            <person name="Sun T."/>
            <person name="Guo L."/>
            <person name="Liang H."/>
            <person name="Lu P."/>
            <person name="Wu Y."/>
            <person name="Zhang Z."/>
            <person name="Ro D.K."/>
            <person name="Shang Y."/>
            <person name="Huang S."/>
            <person name="Yan J."/>
        </authorList>
    </citation>
    <scope>NUCLEOTIDE SEQUENCE [LARGE SCALE GENOMIC DNA]</scope>
    <source>
        <strain evidence="2">Ta-2019</strain>
    </source>
</reference>
<evidence type="ECO:0000313" key="3">
    <source>
        <dbReference type="Proteomes" id="UP000824469"/>
    </source>
</evidence>
<feature type="non-terminal residue" evidence="2">
    <location>
        <position position="1"/>
    </location>
</feature>
<accession>A0AA38CEY3</accession>
<comment type="caution">
    <text evidence="2">The sequence shown here is derived from an EMBL/GenBank/DDBJ whole genome shotgun (WGS) entry which is preliminary data.</text>
</comment>
<gene>
    <name evidence="2" type="ORF">KI387_040037</name>
</gene>
<dbReference type="EMBL" id="JAHRHJ020000011">
    <property type="protein sequence ID" value="KAH9296449.1"/>
    <property type="molecule type" value="Genomic_DNA"/>
</dbReference>
<evidence type="ECO:0000313" key="2">
    <source>
        <dbReference type="EMBL" id="KAH9296449.1"/>
    </source>
</evidence>
<feature type="region of interest" description="Disordered" evidence="1">
    <location>
        <begin position="1"/>
        <end position="34"/>
    </location>
</feature>
<feature type="compositionally biased region" description="Acidic residues" evidence="1">
    <location>
        <begin position="1"/>
        <end position="24"/>
    </location>
</feature>
<keyword evidence="3" id="KW-1185">Reference proteome</keyword>
<dbReference type="Proteomes" id="UP000824469">
    <property type="component" value="Unassembled WGS sequence"/>
</dbReference>
<feature type="non-terminal residue" evidence="2">
    <location>
        <position position="99"/>
    </location>
</feature>
<protein>
    <submittedName>
        <fullName evidence="2">Uncharacterized protein</fullName>
    </submittedName>
</protein>
<proteinExistence type="predicted"/>
<sequence length="99" mass="11281">PDEEVNEEFEESGEEAEEELEELDGSQVNFLTTKGIDEEDDYDEVVEEMNSESYVVMTREHTNKKEKVMHPAKKSMEYPTTIPVVARRGSPVPTASTQK</sequence>
<dbReference type="AlphaFoldDB" id="A0AA38CEY3"/>
<evidence type="ECO:0000256" key="1">
    <source>
        <dbReference type="SAM" id="MobiDB-lite"/>
    </source>
</evidence>
<organism evidence="2 3">
    <name type="scientific">Taxus chinensis</name>
    <name type="common">Chinese yew</name>
    <name type="synonym">Taxus wallichiana var. chinensis</name>
    <dbReference type="NCBI Taxonomy" id="29808"/>
    <lineage>
        <taxon>Eukaryota</taxon>
        <taxon>Viridiplantae</taxon>
        <taxon>Streptophyta</taxon>
        <taxon>Embryophyta</taxon>
        <taxon>Tracheophyta</taxon>
        <taxon>Spermatophyta</taxon>
        <taxon>Pinopsida</taxon>
        <taxon>Pinidae</taxon>
        <taxon>Conifers II</taxon>
        <taxon>Cupressales</taxon>
        <taxon>Taxaceae</taxon>
        <taxon>Taxus</taxon>
    </lineage>
</organism>
<feature type="region of interest" description="Disordered" evidence="1">
    <location>
        <begin position="61"/>
        <end position="99"/>
    </location>
</feature>
<name>A0AA38CEY3_TAXCH</name>